<sequence>MARRPSPTTLRTTSGATLADLARQLRLDAGGDAQARELRDALGALSAQIEALARARHQARRAQDLLAQVDALAQALRRHSHQLTALDPHWHALPECDAYAHGVAQLQDTLQAWQDALHQGGAQEPRVFSAFEVQAWRALGQALVLLDFHDDDPLPAPVQPRGDVPPRRVGSALARLRRWWRM</sequence>
<evidence type="ECO:0000313" key="3">
    <source>
        <dbReference type="Proteomes" id="UP001501627"/>
    </source>
</evidence>
<evidence type="ECO:0000313" key="2">
    <source>
        <dbReference type="EMBL" id="GAA4005745.1"/>
    </source>
</evidence>
<protein>
    <recommendedName>
        <fullName evidence="4">Hemerythrin domain-containing protein</fullName>
    </recommendedName>
</protein>
<keyword evidence="1" id="KW-0175">Coiled coil</keyword>
<dbReference type="EMBL" id="BAABBP010000046">
    <property type="protein sequence ID" value="GAA4005745.1"/>
    <property type="molecule type" value="Genomic_DNA"/>
</dbReference>
<evidence type="ECO:0008006" key="4">
    <source>
        <dbReference type="Google" id="ProtNLM"/>
    </source>
</evidence>
<name>A0ABP7S2G8_9BURK</name>
<dbReference type="RefSeq" id="WP_103045713.1">
    <property type="nucleotide sequence ID" value="NZ_BAABBP010000046.1"/>
</dbReference>
<organism evidence="2 3">
    <name type="scientific">Comamonas faecalis</name>
    <dbReference type="NCBI Taxonomy" id="1387849"/>
    <lineage>
        <taxon>Bacteria</taxon>
        <taxon>Pseudomonadati</taxon>
        <taxon>Pseudomonadota</taxon>
        <taxon>Betaproteobacteria</taxon>
        <taxon>Burkholderiales</taxon>
        <taxon>Comamonadaceae</taxon>
        <taxon>Comamonas</taxon>
    </lineage>
</organism>
<dbReference type="Proteomes" id="UP001501627">
    <property type="component" value="Unassembled WGS sequence"/>
</dbReference>
<keyword evidence="3" id="KW-1185">Reference proteome</keyword>
<evidence type="ECO:0000256" key="1">
    <source>
        <dbReference type="SAM" id="Coils"/>
    </source>
</evidence>
<accession>A0ABP7S2G8</accession>
<gene>
    <name evidence="2" type="ORF">GCM10022279_32280</name>
</gene>
<reference evidence="3" key="1">
    <citation type="journal article" date="2019" name="Int. J. Syst. Evol. Microbiol.">
        <title>The Global Catalogue of Microorganisms (GCM) 10K type strain sequencing project: providing services to taxonomists for standard genome sequencing and annotation.</title>
        <authorList>
            <consortium name="The Broad Institute Genomics Platform"/>
            <consortium name="The Broad Institute Genome Sequencing Center for Infectious Disease"/>
            <person name="Wu L."/>
            <person name="Ma J."/>
        </authorList>
    </citation>
    <scope>NUCLEOTIDE SEQUENCE [LARGE SCALE GENOMIC DNA]</scope>
    <source>
        <strain evidence="3">JCM 17561</strain>
    </source>
</reference>
<comment type="caution">
    <text evidence="2">The sequence shown here is derived from an EMBL/GenBank/DDBJ whole genome shotgun (WGS) entry which is preliminary data.</text>
</comment>
<feature type="coiled-coil region" evidence="1">
    <location>
        <begin position="35"/>
        <end position="82"/>
    </location>
</feature>
<proteinExistence type="predicted"/>